<proteinExistence type="predicted"/>
<dbReference type="AlphaFoldDB" id="A0A0D0A467"/>
<dbReference type="EMBL" id="KN835182">
    <property type="protein sequence ID" value="KIK44870.1"/>
    <property type="molecule type" value="Genomic_DNA"/>
</dbReference>
<name>A0A0D0A467_9AGAM</name>
<reference evidence="2" key="2">
    <citation type="submission" date="2015-01" db="EMBL/GenBank/DDBJ databases">
        <title>Evolutionary Origins and Diversification of the Mycorrhizal Mutualists.</title>
        <authorList>
            <consortium name="DOE Joint Genome Institute"/>
            <consortium name="Mycorrhizal Genomics Consortium"/>
            <person name="Kohler A."/>
            <person name="Kuo A."/>
            <person name="Nagy L.G."/>
            <person name="Floudas D."/>
            <person name="Copeland A."/>
            <person name="Barry K.W."/>
            <person name="Cichocki N."/>
            <person name="Veneault-Fourrey C."/>
            <person name="LaButti K."/>
            <person name="Lindquist E.A."/>
            <person name="Lipzen A."/>
            <person name="Lundell T."/>
            <person name="Morin E."/>
            <person name="Murat C."/>
            <person name="Riley R."/>
            <person name="Ohm R."/>
            <person name="Sun H."/>
            <person name="Tunlid A."/>
            <person name="Henrissat B."/>
            <person name="Grigoriev I.V."/>
            <person name="Hibbett D.S."/>
            <person name="Martin F."/>
        </authorList>
    </citation>
    <scope>NUCLEOTIDE SEQUENCE [LARGE SCALE GENOMIC DNA]</scope>
    <source>
        <strain evidence="2">UH-Slu-Lm8-n1</strain>
    </source>
</reference>
<sequence length="53" mass="6249">MYVKSRSNHKDKEFENRQRSVVNLWWPAGPFRALKPGCINNYPPFPTAAHVRH</sequence>
<dbReference type="HOGENOM" id="CLU_3070273_0_0_1"/>
<evidence type="ECO:0000313" key="1">
    <source>
        <dbReference type="EMBL" id="KIK44870.1"/>
    </source>
</evidence>
<organism evidence="1 2">
    <name type="scientific">Suillus luteus UH-Slu-Lm8-n1</name>
    <dbReference type="NCBI Taxonomy" id="930992"/>
    <lineage>
        <taxon>Eukaryota</taxon>
        <taxon>Fungi</taxon>
        <taxon>Dikarya</taxon>
        <taxon>Basidiomycota</taxon>
        <taxon>Agaricomycotina</taxon>
        <taxon>Agaricomycetes</taxon>
        <taxon>Agaricomycetidae</taxon>
        <taxon>Boletales</taxon>
        <taxon>Suillineae</taxon>
        <taxon>Suillaceae</taxon>
        <taxon>Suillus</taxon>
    </lineage>
</organism>
<accession>A0A0D0A467</accession>
<dbReference type="Proteomes" id="UP000054485">
    <property type="component" value="Unassembled WGS sequence"/>
</dbReference>
<gene>
    <name evidence="1" type="ORF">CY34DRAFT_802220</name>
</gene>
<dbReference type="InParanoid" id="A0A0D0A467"/>
<evidence type="ECO:0000313" key="2">
    <source>
        <dbReference type="Proteomes" id="UP000054485"/>
    </source>
</evidence>
<protein>
    <submittedName>
        <fullName evidence="1">Uncharacterized protein</fullName>
    </submittedName>
</protein>
<reference evidence="1 2" key="1">
    <citation type="submission" date="2014-04" db="EMBL/GenBank/DDBJ databases">
        <authorList>
            <consortium name="DOE Joint Genome Institute"/>
            <person name="Kuo A."/>
            <person name="Ruytinx J."/>
            <person name="Rineau F."/>
            <person name="Colpaert J."/>
            <person name="Kohler A."/>
            <person name="Nagy L.G."/>
            <person name="Floudas D."/>
            <person name="Copeland A."/>
            <person name="Barry K.W."/>
            <person name="Cichocki N."/>
            <person name="Veneault-Fourrey C."/>
            <person name="LaButti K."/>
            <person name="Lindquist E.A."/>
            <person name="Lipzen A."/>
            <person name="Lundell T."/>
            <person name="Morin E."/>
            <person name="Murat C."/>
            <person name="Sun H."/>
            <person name="Tunlid A."/>
            <person name="Henrissat B."/>
            <person name="Grigoriev I.V."/>
            <person name="Hibbett D.S."/>
            <person name="Martin F."/>
            <person name="Nordberg H.P."/>
            <person name="Cantor M.N."/>
            <person name="Hua S.X."/>
        </authorList>
    </citation>
    <scope>NUCLEOTIDE SEQUENCE [LARGE SCALE GENOMIC DNA]</scope>
    <source>
        <strain evidence="1 2">UH-Slu-Lm8-n1</strain>
    </source>
</reference>
<keyword evidence="2" id="KW-1185">Reference proteome</keyword>